<keyword evidence="8" id="KW-1185">Reference proteome</keyword>
<dbReference type="eggNOG" id="ENOG502S8FY">
    <property type="taxonomic scope" value="Eukaryota"/>
</dbReference>
<dbReference type="OMA" id="DEIMEFM"/>
<proteinExistence type="predicted"/>
<dbReference type="PROSITE" id="PS00018">
    <property type="entry name" value="EF_HAND_1"/>
    <property type="match status" value="1"/>
</dbReference>
<dbReference type="KEGG" id="dpp:DICPUDRAFT_22622"/>
<evidence type="ECO:0000256" key="2">
    <source>
        <dbReference type="ARBA" id="ARBA00022723"/>
    </source>
</evidence>
<dbReference type="GO" id="GO:0005509">
    <property type="term" value="F:calcium ion binding"/>
    <property type="evidence" value="ECO:0007669"/>
    <property type="project" value="InterPro"/>
</dbReference>
<keyword evidence="5" id="KW-0472">Membrane</keyword>
<dbReference type="InterPro" id="IPR018247">
    <property type="entry name" value="EF_Hand_1_Ca_BS"/>
</dbReference>
<dbReference type="RefSeq" id="XP_003287263.1">
    <property type="nucleotide sequence ID" value="XM_003287215.1"/>
</dbReference>
<accession>F0ZIN0</accession>
<dbReference type="Gene3D" id="1.10.238.10">
    <property type="entry name" value="EF-hand"/>
    <property type="match status" value="1"/>
</dbReference>
<reference evidence="8" key="1">
    <citation type="journal article" date="2011" name="Genome Biol.">
        <title>Comparative genomics of the social amoebae Dictyostelium discoideum and Dictyostelium purpureum.</title>
        <authorList>
            <consortium name="US DOE Joint Genome Institute (JGI-PGF)"/>
            <person name="Sucgang R."/>
            <person name="Kuo A."/>
            <person name="Tian X."/>
            <person name="Salerno W."/>
            <person name="Parikh A."/>
            <person name="Feasley C.L."/>
            <person name="Dalin E."/>
            <person name="Tu H."/>
            <person name="Huang E."/>
            <person name="Barry K."/>
            <person name="Lindquist E."/>
            <person name="Shapiro H."/>
            <person name="Bruce D."/>
            <person name="Schmutz J."/>
            <person name="Salamov A."/>
            <person name="Fey P."/>
            <person name="Gaudet P."/>
            <person name="Anjard C."/>
            <person name="Babu M.M."/>
            <person name="Basu S."/>
            <person name="Bushmanova Y."/>
            <person name="van der Wel H."/>
            <person name="Katoh-Kurasawa M."/>
            <person name="Dinh C."/>
            <person name="Coutinho P.M."/>
            <person name="Saito T."/>
            <person name="Elias M."/>
            <person name="Schaap P."/>
            <person name="Kay R.R."/>
            <person name="Henrissat B."/>
            <person name="Eichinger L."/>
            <person name="Rivero F."/>
            <person name="Putnam N.H."/>
            <person name="West C.M."/>
            <person name="Loomis W.F."/>
            <person name="Chisholm R.L."/>
            <person name="Shaulsky G."/>
            <person name="Strassmann J.E."/>
            <person name="Queller D.C."/>
            <person name="Kuspa A."/>
            <person name="Grigoriev I.V."/>
        </authorList>
    </citation>
    <scope>NUCLEOTIDE SEQUENCE [LARGE SCALE GENOMIC DNA]</scope>
    <source>
        <strain evidence="8">QSDP1</strain>
    </source>
</reference>
<dbReference type="VEuPathDB" id="AmoebaDB:DICPUDRAFT_22622"/>
<dbReference type="STRING" id="5786.F0ZIN0"/>
<dbReference type="InterPro" id="IPR011992">
    <property type="entry name" value="EF-hand-dom_pair"/>
</dbReference>
<name>F0ZIN0_DICPU</name>
<sequence>MGKKIQKKKPSTAFKLIDKDEDFFSEKAELALREIFSRYDLDKDQCLSEKELDNFAIGCNGKPFDKVSIEEIKENFDVNDKGWLSIRGFLEMYYMQTLSEPTETWKDINKHGYDMKCNLIKKDEEQQNKE</sequence>
<evidence type="ECO:0000259" key="6">
    <source>
        <dbReference type="PROSITE" id="PS50222"/>
    </source>
</evidence>
<dbReference type="InterPro" id="IPR002048">
    <property type="entry name" value="EF_hand_dom"/>
</dbReference>
<dbReference type="Pfam" id="PF13499">
    <property type="entry name" value="EF-hand_7"/>
    <property type="match status" value="1"/>
</dbReference>
<dbReference type="AlphaFoldDB" id="F0ZIN0"/>
<dbReference type="InParanoid" id="F0ZIN0"/>
<organism evidence="7 8">
    <name type="scientific">Dictyostelium purpureum</name>
    <name type="common">Slime mold</name>
    <dbReference type="NCBI Taxonomy" id="5786"/>
    <lineage>
        <taxon>Eukaryota</taxon>
        <taxon>Amoebozoa</taxon>
        <taxon>Evosea</taxon>
        <taxon>Eumycetozoa</taxon>
        <taxon>Dictyostelia</taxon>
        <taxon>Dictyosteliales</taxon>
        <taxon>Dictyosteliaceae</taxon>
        <taxon>Dictyostelium</taxon>
    </lineage>
</organism>
<keyword evidence="3" id="KW-0677">Repeat</keyword>
<dbReference type="EMBL" id="GL871034">
    <property type="protein sequence ID" value="EGC36196.1"/>
    <property type="molecule type" value="Genomic_DNA"/>
</dbReference>
<evidence type="ECO:0000256" key="5">
    <source>
        <dbReference type="ARBA" id="ARBA00023136"/>
    </source>
</evidence>
<evidence type="ECO:0000313" key="7">
    <source>
        <dbReference type="EMBL" id="EGC36196.1"/>
    </source>
</evidence>
<feature type="domain" description="EF-hand" evidence="6">
    <location>
        <begin position="27"/>
        <end position="62"/>
    </location>
</feature>
<comment type="subcellular location">
    <subcellularLocation>
        <location evidence="1">Membrane</location>
    </subcellularLocation>
</comment>
<dbReference type="OrthoDB" id="26525at2759"/>
<dbReference type="PANTHER" id="PTHR46819">
    <property type="entry name" value="EF-HAND CALCIUM-BINDING DOMAIN-CONTAINING PROTEIN 7"/>
    <property type="match status" value="1"/>
</dbReference>
<evidence type="ECO:0000256" key="1">
    <source>
        <dbReference type="ARBA" id="ARBA00004370"/>
    </source>
</evidence>
<evidence type="ECO:0000256" key="3">
    <source>
        <dbReference type="ARBA" id="ARBA00022737"/>
    </source>
</evidence>
<protein>
    <recommendedName>
        <fullName evidence="6">EF-hand domain-containing protein</fullName>
    </recommendedName>
</protein>
<dbReference type="Proteomes" id="UP000001064">
    <property type="component" value="Unassembled WGS sequence"/>
</dbReference>
<dbReference type="GO" id="GO:0016020">
    <property type="term" value="C:membrane"/>
    <property type="evidence" value="ECO:0007669"/>
    <property type="project" value="UniProtKB-SubCell"/>
</dbReference>
<dbReference type="InterPro" id="IPR052266">
    <property type="entry name" value="Miro-EF-hand_domain"/>
</dbReference>
<dbReference type="PROSITE" id="PS50222">
    <property type="entry name" value="EF_HAND_2"/>
    <property type="match status" value="1"/>
</dbReference>
<dbReference type="SUPFAM" id="SSF47473">
    <property type="entry name" value="EF-hand"/>
    <property type="match status" value="1"/>
</dbReference>
<keyword evidence="2" id="KW-0479">Metal-binding</keyword>
<evidence type="ECO:0000313" key="8">
    <source>
        <dbReference type="Proteomes" id="UP000001064"/>
    </source>
</evidence>
<gene>
    <name evidence="7" type="ORF">DICPUDRAFT_22622</name>
</gene>
<dbReference type="GeneID" id="10501059"/>
<feature type="non-terminal residue" evidence="7">
    <location>
        <position position="130"/>
    </location>
</feature>
<keyword evidence="4" id="KW-0106">Calcium</keyword>
<evidence type="ECO:0000256" key="4">
    <source>
        <dbReference type="ARBA" id="ARBA00022837"/>
    </source>
</evidence>
<dbReference type="PANTHER" id="PTHR46819:SF1">
    <property type="entry name" value="EF-HAND CALCIUM-BINDING DOMAIN-CONTAINING PROTEIN 7"/>
    <property type="match status" value="1"/>
</dbReference>